<dbReference type="InterPro" id="IPR015943">
    <property type="entry name" value="WD40/YVTN_repeat-like_dom_sf"/>
</dbReference>
<keyword evidence="1 3" id="KW-0853">WD repeat</keyword>
<feature type="compositionally biased region" description="Gly residues" evidence="4">
    <location>
        <begin position="157"/>
        <end position="168"/>
    </location>
</feature>
<dbReference type="PANTHER" id="PTHR22847">
    <property type="entry name" value="WD40 REPEAT PROTEIN"/>
    <property type="match status" value="1"/>
</dbReference>
<feature type="repeat" description="WD" evidence="3">
    <location>
        <begin position="394"/>
        <end position="433"/>
    </location>
</feature>
<comment type="caution">
    <text evidence="6">The sequence shown here is derived from an EMBL/GenBank/DDBJ whole genome shotgun (WGS) entry which is preliminary data.</text>
</comment>
<dbReference type="PROSITE" id="PS00678">
    <property type="entry name" value="WD_REPEATS_1"/>
    <property type="match status" value="3"/>
</dbReference>
<gene>
    <name evidence="6" type="ORF">ATC70_003725</name>
</gene>
<dbReference type="PANTHER" id="PTHR22847:SF745">
    <property type="entry name" value="F-BOX_WD REPEAT-CONTAINING PROTEIN 7"/>
    <property type="match status" value="1"/>
</dbReference>
<dbReference type="SUPFAM" id="SSF81383">
    <property type="entry name" value="F-box domain"/>
    <property type="match status" value="1"/>
</dbReference>
<protein>
    <recommendedName>
        <fullName evidence="5">F-box domain-containing protein</fullName>
    </recommendedName>
</protein>
<dbReference type="PROSITE" id="PS50181">
    <property type="entry name" value="FBOX"/>
    <property type="match status" value="1"/>
</dbReference>
<reference evidence="6 7" key="1">
    <citation type="submission" date="2022-11" db="EMBL/GenBank/DDBJ databases">
        <title>Mucor velutinosus strain NIH1002 WGS.</title>
        <authorList>
            <person name="Subramanian P."/>
            <person name="Mullikin J.C."/>
            <person name="Segre J.A."/>
            <person name="Zelazny A.M."/>
        </authorList>
    </citation>
    <scope>NUCLEOTIDE SEQUENCE [LARGE SCALE GENOMIC DNA]</scope>
    <source>
        <strain evidence="6 7">NIH1002</strain>
    </source>
</reference>
<dbReference type="SMART" id="SM00256">
    <property type="entry name" value="FBOX"/>
    <property type="match status" value="1"/>
</dbReference>
<evidence type="ECO:0000256" key="3">
    <source>
        <dbReference type="PROSITE-ProRule" id="PRU00221"/>
    </source>
</evidence>
<dbReference type="InterPro" id="IPR036322">
    <property type="entry name" value="WD40_repeat_dom_sf"/>
</dbReference>
<organism evidence="6 7">
    <name type="scientific">Mucor velutinosus</name>
    <dbReference type="NCBI Taxonomy" id="708070"/>
    <lineage>
        <taxon>Eukaryota</taxon>
        <taxon>Fungi</taxon>
        <taxon>Fungi incertae sedis</taxon>
        <taxon>Mucoromycota</taxon>
        <taxon>Mucoromycotina</taxon>
        <taxon>Mucoromycetes</taxon>
        <taxon>Mucorales</taxon>
        <taxon>Mucorineae</taxon>
        <taxon>Mucoraceae</taxon>
        <taxon>Mucor</taxon>
    </lineage>
</organism>
<dbReference type="RefSeq" id="XP_064679680.1">
    <property type="nucleotide sequence ID" value="XM_064823080.1"/>
</dbReference>
<dbReference type="InterPro" id="IPR001680">
    <property type="entry name" value="WD40_rpt"/>
</dbReference>
<evidence type="ECO:0000256" key="2">
    <source>
        <dbReference type="ARBA" id="ARBA00022737"/>
    </source>
</evidence>
<dbReference type="SUPFAM" id="SSF50978">
    <property type="entry name" value="WD40 repeat-like"/>
    <property type="match status" value="1"/>
</dbReference>
<dbReference type="PROSITE" id="PS50294">
    <property type="entry name" value="WD_REPEATS_REGION"/>
    <property type="match status" value="5"/>
</dbReference>
<keyword evidence="7" id="KW-1185">Reference proteome</keyword>
<dbReference type="PRINTS" id="PR00320">
    <property type="entry name" value="GPROTEINBRPT"/>
</dbReference>
<evidence type="ECO:0000256" key="1">
    <source>
        <dbReference type="ARBA" id="ARBA00022574"/>
    </source>
</evidence>
<dbReference type="PROSITE" id="PS50082">
    <property type="entry name" value="WD_REPEATS_2"/>
    <property type="match status" value="5"/>
</dbReference>
<evidence type="ECO:0000313" key="6">
    <source>
        <dbReference type="EMBL" id="KAK4513014.1"/>
    </source>
</evidence>
<dbReference type="Gene3D" id="2.130.10.10">
    <property type="entry name" value="YVTN repeat-like/Quinoprotein amine dehydrogenase"/>
    <property type="match status" value="2"/>
</dbReference>
<feature type="region of interest" description="Disordered" evidence="4">
    <location>
        <begin position="150"/>
        <end position="171"/>
    </location>
</feature>
<name>A0AAN7DAJ7_9FUNG</name>
<dbReference type="SMART" id="SM00320">
    <property type="entry name" value="WD40"/>
    <property type="match status" value="6"/>
</dbReference>
<dbReference type="Proteomes" id="UP001304243">
    <property type="component" value="Unassembled WGS sequence"/>
</dbReference>
<evidence type="ECO:0000259" key="5">
    <source>
        <dbReference type="PROSITE" id="PS50181"/>
    </source>
</evidence>
<dbReference type="Gene3D" id="1.20.1280.50">
    <property type="match status" value="1"/>
</dbReference>
<dbReference type="GeneID" id="89947427"/>
<dbReference type="InterPro" id="IPR019775">
    <property type="entry name" value="WD40_repeat_CS"/>
</dbReference>
<dbReference type="Pfam" id="PF00400">
    <property type="entry name" value="WD40"/>
    <property type="match status" value="6"/>
</dbReference>
<dbReference type="Pfam" id="PF12937">
    <property type="entry name" value="F-box-like"/>
    <property type="match status" value="1"/>
</dbReference>
<sequence>MSSSESMSVDDTTEQQQQENDMQQDGQQQQQQSTFETPEFMTDWTDKQKSEFAFQLLTSLPPNEVIQIVDRISPYLHRNILSQLPYEIAIEILGFLDVSSLIQASQVSRGWHALCEEQSLWRNLFEQQGWGYDREEMDIYISNIPDEEDYHANSSGGSSGGGGGGGSSGNIAPLPIVRTSSPLIGKSKWSRLYTMKNRPIADTKSIRKIKRFTLETLSAGGANSNLNPHYDPVSDTRYINWQALYQNRLKIERRWKDGSCKVRMFPPANCPVSDLHTEGIYCIQFDKEKMVTGSRDRTIKIWDIQTGRCKMTLRGHTGSVLCLQYDTHDVVSGSSDTNLIVTDIETGLVKRTLSGHTDSVLSLRLVNKNQIISCSKDRTLRLWNKHTGEYIRQFNGHRAAVNAVQWHDNRVVSASGDRTIKIWDLNTGACLKTLESHTRGVACVEFDGAFIVSGSSDQTIKVWDATSGECVYTLVGHTELVRTIQLDPVAKRIISGCYNGHLKIWSLDEGRALRDLGQATEGRILNLKFDFTKIACCSNLVKIVIYDFADGIDTKFLL</sequence>
<dbReference type="AlphaFoldDB" id="A0AAN7DAJ7"/>
<feature type="compositionally biased region" description="Low complexity" evidence="4">
    <location>
        <begin position="14"/>
        <end position="34"/>
    </location>
</feature>
<feature type="repeat" description="WD" evidence="3">
    <location>
        <begin position="353"/>
        <end position="393"/>
    </location>
</feature>
<keyword evidence="2" id="KW-0677">Repeat</keyword>
<feature type="domain" description="F-box" evidence="5">
    <location>
        <begin position="78"/>
        <end position="124"/>
    </location>
</feature>
<feature type="region of interest" description="Disordered" evidence="4">
    <location>
        <begin position="1"/>
        <end position="34"/>
    </location>
</feature>
<dbReference type="InterPro" id="IPR020472">
    <property type="entry name" value="WD40_PAC1"/>
</dbReference>
<accession>A0AAN7DAJ7</accession>
<feature type="repeat" description="WD" evidence="3">
    <location>
        <begin position="434"/>
        <end position="473"/>
    </location>
</feature>
<dbReference type="InterPro" id="IPR036047">
    <property type="entry name" value="F-box-like_dom_sf"/>
</dbReference>
<evidence type="ECO:0000256" key="4">
    <source>
        <dbReference type="SAM" id="MobiDB-lite"/>
    </source>
</evidence>
<dbReference type="CDD" id="cd00200">
    <property type="entry name" value="WD40"/>
    <property type="match status" value="1"/>
</dbReference>
<dbReference type="EMBL" id="JASEJX010000021">
    <property type="protein sequence ID" value="KAK4513014.1"/>
    <property type="molecule type" value="Genomic_DNA"/>
</dbReference>
<feature type="repeat" description="WD" evidence="3">
    <location>
        <begin position="474"/>
        <end position="515"/>
    </location>
</feature>
<feature type="repeat" description="WD" evidence="3">
    <location>
        <begin position="273"/>
        <end position="312"/>
    </location>
</feature>
<dbReference type="InterPro" id="IPR001810">
    <property type="entry name" value="F-box_dom"/>
</dbReference>
<evidence type="ECO:0000313" key="7">
    <source>
        <dbReference type="Proteomes" id="UP001304243"/>
    </source>
</evidence>
<proteinExistence type="predicted"/>